<evidence type="ECO:0000313" key="2">
    <source>
        <dbReference type="EMBL" id="MEA9357325.1"/>
    </source>
</evidence>
<evidence type="ECO:0000256" key="1">
    <source>
        <dbReference type="SAM" id="Phobius"/>
    </source>
</evidence>
<evidence type="ECO:0000313" key="3">
    <source>
        <dbReference type="Proteomes" id="UP001302274"/>
    </source>
</evidence>
<proteinExistence type="predicted"/>
<feature type="transmembrane region" description="Helical" evidence="1">
    <location>
        <begin position="12"/>
        <end position="32"/>
    </location>
</feature>
<sequence length="152" mass="17776">MFESVLFLHSWFRWVVLISIISLGFKFIKSWIKNEKWSSADNSYLNGFSQIYYTQLAIGLTLYFGLSPIPKAIISNPDLIKDPYFFFFGIRHALSMILGVGVFHMGKWIAIKKPIESRYRILSITMIVTLLIVISAIPWPKLVYGRDLFRWF</sequence>
<name>A0ABU5VW87_9BACT</name>
<keyword evidence="3" id="KW-1185">Reference proteome</keyword>
<protein>
    <submittedName>
        <fullName evidence="2">Uncharacterized protein</fullName>
    </submittedName>
</protein>
<keyword evidence="1" id="KW-0472">Membrane</keyword>
<dbReference type="EMBL" id="JAYGJQ010000002">
    <property type="protein sequence ID" value="MEA9357325.1"/>
    <property type="molecule type" value="Genomic_DNA"/>
</dbReference>
<gene>
    <name evidence="2" type="ORF">SHI21_13955</name>
</gene>
<comment type="caution">
    <text evidence="2">The sequence shown here is derived from an EMBL/GenBank/DDBJ whole genome shotgun (WGS) entry which is preliminary data.</text>
</comment>
<feature type="transmembrane region" description="Helical" evidence="1">
    <location>
        <begin position="44"/>
        <end position="64"/>
    </location>
</feature>
<accession>A0ABU5VW87</accession>
<dbReference type="Proteomes" id="UP001302274">
    <property type="component" value="Unassembled WGS sequence"/>
</dbReference>
<keyword evidence="1" id="KW-0812">Transmembrane</keyword>
<feature type="transmembrane region" description="Helical" evidence="1">
    <location>
        <begin position="121"/>
        <end position="139"/>
    </location>
</feature>
<organism evidence="2 3">
    <name type="scientific">Bacteriovorax antarcticus</name>
    <dbReference type="NCBI Taxonomy" id="3088717"/>
    <lineage>
        <taxon>Bacteria</taxon>
        <taxon>Pseudomonadati</taxon>
        <taxon>Bdellovibrionota</taxon>
        <taxon>Bacteriovoracia</taxon>
        <taxon>Bacteriovoracales</taxon>
        <taxon>Bacteriovoracaceae</taxon>
        <taxon>Bacteriovorax</taxon>
    </lineage>
</organism>
<feature type="transmembrane region" description="Helical" evidence="1">
    <location>
        <begin position="84"/>
        <end position="109"/>
    </location>
</feature>
<reference evidence="2 3" key="1">
    <citation type="submission" date="2023-11" db="EMBL/GenBank/DDBJ databases">
        <title>A Novel Polar Bacteriovorax (B. antarcticus) Isolated from the Biocrust in Antarctica.</title>
        <authorList>
            <person name="Mun W."/>
            <person name="Choi S.Y."/>
            <person name="Mitchell R.J."/>
        </authorList>
    </citation>
    <scope>NUCLEOTIDE SEQUENCE [LARGE SCALE GENOMIC DNA]</scope>
    <source>
        <strain evidence="2 3">PP10</strain>
    </source>
</reference>
<dbReference type="RefSeq" id="WP_323577285.1">
    <property type="nucleotide sequence ID" value="NZ_JAYGJQ010000002.1"/>
</dbReference>
<keyword evidence="1" id="KW-1133">Transmembrane helix</keyword>